<evidence type="ECO:0000313" key="3">
    <source>
        <dbReference type="EMBL" id="REG30647.1"/>
    </source>
</evidence>
<dbReference type="EMBL" id="QUMU01000006">
    <property type="protein sequence ID" value="REG30647.1"/>
    <property type="molecule type" value="Genomic_DNA"/>
</dbReference>
<dbReference type="AlphaFoldDB" id="A0AAC8Q0R4"/>
<keyword evidence="5" id="KW-1185">Reference proteome</keyword>
<name>A0AAC8Q0R4_9BACT</name>
<keyword evidence="1" id="KW-0732">Signal</keyword>
<organism evidence="2 4">
    <name type="scientific">Archangium gephyra</name>
    <dbReference type="NCBI Taxonomy" id="48"/>
    <lineage>
        <taxon>Bacteria</taxon>
        <taxon>Pseudomonadati</taxon>
        <taxon>Myxococcota</taxon>
        <taxon>Myxococcia</taxon>
        <taxon>Myxococcales</taxon>
        <taxon>Cystobacterineae</taxon>
        <taxon>Archangiaceae</taxon>
        <taxon>Archangium</taxon>
    </lineage>
</organism>
<gene>
    <name evidence="2" type="ORF">AA314_00347</name>
    <name evidence="3" type="ORF">ATI61_106116</name>
</gene>
<dbReference type="RefSeq" id="WP_047854010.1">
    <property type="nucleotide sequence ID" value="NZ_CP011509.1"/>
</dbReference>
<feature type="signal peptide" evidence="1">
    <location>
        <begin position="1"/>
        <end position="18"/>
    </location>
</feature>
<sequence length="149" mass="15353">MSKWTGVVVAALSSLMMAACGPVDGTEPETALAQQEAALYVCGDGLCNRGEPSTCPEDCGYGGYCGDGSCNGPETSSSCYQDCPSGCLAAPEEQREPVAGLYVCGDDFCNQGEPSTCPSDCTYGTWCGDGYCGSPENSSNCYQDCRSGC</sequence>
<evidence type="ECO:0000313" key="4">
    <source>
        <dbReference type="Proteomes" id="UP000035579"/>
    </source>
</evidence>
<evidence type="ECO:0000313" key="5">
    <source>
        <dbReference type="Proteomes" id="UP000256345"/>
    </source>
</evidence>
<evidence type="ECO:0008006" key="6">
    <source>
        <dbReference type="Google" id="ProtNLM"/>
    </source>
</evidence>
<evidence type="ECO:0000256" key="1">
    <source>
        <dbReference type="SAM" id="SignalP"/>
    </source>
</evidence>
<evidence type="ECO:0000313" key="2">
    <source>
        <dbReference type="EMBL" id="AKI98720.1"/>
    </source>
</evidence>
<dbReference type="PROSITE" id="PS51257">
    <property type="entry name" value="PROKAR_LIPOPROTEIN"/>
    <property type="match status" value="1"/>
</dbReference>
<reference evidence="3 5" key="2">
    <citation type="submission" date="2018-08" db="EMBL/GenBank/DDBJ databases">
        <title>Genomic Encyclopedia of Archaeal and Bacterial Type Strains, Phase II (KMG-II): from individual species to whole genera.</title>
        <authorList>
            <person name="Goeker M."/>
        </authorList>
    </citation>
    <scope>NUCLEOTIDE SEQUENCE [LARGE SCALE GENOMIC DNA]</scope>
    <source>
        <strain evidence="3 5">DSM 2261</strain>
    </source>
</reference>
<dbReference type="Proteomes" id="UP000035579">
    <property type="component" value="Chromosome"/>
</dbReference>
<protein>
    <recommendedName>
        <fullName evidence="6">Lipoprotein</fullName>
    </recommendedName>
</protein>
<accession>A0AAC8Q0R4</accession>
<feature type="chain" id="PRO_5042091449" description="Lipoprotein" evidence="1">
    <location>
        <begin position="19"/>
        <end position="149"/>
    </location>
</feature>
<reference evidence="2 4" key="1">
    <citation type="submission" date="2015-05" db="EMBL/GenBank/DDBJ databases">
        <title>Genome assembly of Archangium gephyra DSM 2261.</title>
        <authorList>
            <person name="Sharma G."/>
            <person name="Subramanian S."/>
        </authorList>
    </citation>
    <scope>NUCLEOTIDE SEQUENCE [LARGE SCALE GENOMIC DNA]</scope>
    <source>
        <strain evidence="2 4">DSM 2261</strain>
    </source>
</reference>
<dbReference type="Proteomes" id="UP000256345">
    <property type="component" value="Unassembled WGS sequence"/>
</dbReference>
<dbReference type="KEGG" id="age:AA314_00347"/>
<dbReference type="EMBL" id="CP011509">
    <property type="protein sequence ID" value="AKI98720.1"/>
    <property type="molecule type" value="Genomic_DNA"/>
</dbReference>
<proteinExistence type="predicted"/>